<dbReference type="AlphaFoldDB" id="A0AAV7UL44"/>
<gene>
    <name evidence="1" type="ORF">NDU88_006267</name>
</gene>
<reference evidence="1" key="1">
    <citation type="journal article" date="2022" name="bioRxiv">
        <title>Sequencing and chromosome-scale assembly of the giantPleurodeles waltlgenome.</title>
        <authorList>
            <person name="Brown T."/>
            <person name="Elewa A."/>
            <person name="Iarovenko S."/>
            <person name="Subramanian E."/>
            <person name="Araus A.J."/>
            <person name="Petzold A."/>
            <person name="Susuki M."/>
            <person name="Suzuki K.-i.T."/>
            <person name="Hayashi T."/>
            <person name="Toyoda A."/>
            <person name="Oliveira C."/>
            <person name="Osipova E."/>
            <person name="Leigh N.D."/>
            <person name="Simon A."/>
            <person name="Yun M.H."/>
        </authorList>
    </citation>
    <scope>NUCLEOTIDE SEQUENCE</scope>
    <source>
        <strain evidence="1">20211129_DDA</strain>
        <tissue evidence="1">Liver</tissue>
    </source>
</reference>
<comment type="caution">
    <text evidence="1">The sequence shown here is derived from an EMBL/GenBank/DDBJ whole genome shotgun (WGS) entry which is preliminary data.</text>
</comment>
<evidence type="ECO:0000313" key="2">
    <source>
        <dbReference type="Proteomes" id="UP001066276"/>
    </source>
</evidence>
<accession>A0AAV7UL44</accession>
<organism evidence="1 2">
    <name type="scientific">Pleurodeles waltl</name>
    <name type="common">Iberian ribbed newt</name>
    <dbReference type="NCBI Taxonomy" id="8319"/>
    <lineage>
        <taxon>Eukaryota</taxon>
        <taxon>Metazoa</taxon>
        <taxon>Chordata</taxon>
        <taxon>Craniata</taxon>
        <taxon>Vertebrata</taxon>
        <taxon>Euteleostomi</taxon>
        <taxon>Amphibia</taxon>
        <taxon>Batrachia</taxon>
        <taxon>Caudata</taxon>
        <taxon>Salamandroidea</taxon>
        <taxon>Salamandridae</taxon>
        <taxon>Pleurodelinae</taxon>
        <taxon>Pleurodeles</taxon>
    </lineage>
</organism>
<name>A0AAV7UL44_PLEWA</name>
<protein>
    <submittedName>
        <fullName evidence="1">Uncharacterized protein</fullName>
    </submittedName>
</protein>
<evidence type="ECO:0000313" key="1">
    <source>
        <dbReference type="EMBL" id="KAJ1189522.1"/>
    </source>
</evidence>
<dbReference type="Proteomes" id="UP001066276">
    <property type="component" value="Chromosome 3_1"/>
</dbReference>
<dbReference type="EMBL" id="JANPWB010000005">
    <property type="protein sequence ID" value="KAJ1189522.1"/>
    <property type="molecule type" value="Genomic_DNA"/>
</dbReference>
<sequence length="124" mass="13858">MLAALLRGVKHALVNTFCRHRRDYRLETCIRTYKQSNATGEKSRLQTACASRQSQLCSADTGAQRLYSGEASASSSLVFTEGSQHKRSRTQYNVKQTKPSLLRGRLQQAVAVRVPHRAELHVAT</sequence>
<proteinExistence type="predicted"/>
<keyword evidence="2" id="KW-1185">Reference proteome</keyword>